<dbReference type="KEGG" id="ajg:KKR91_06170"/>
<name>A0A975M764_9MICC</name>
<dbReference type="RefSeq" id="WP_210230832.1">
    <property type="nucleotide sequence ID" value="NZ_CP076022.1"/>
</dbReference>
<dbReference type="Proteomes" id="UP000676885">
    <property type="component" value="Chromosome"/>
</dbReference>
<reference evidence="1 2" key="1">
    <citation type="submission" date="2021-05" db="EMBL/GenBank/DDBJ databases">
        <title>Novel species in genus Arthrobacter.</title>
        <authorList>
            <person name="Zhang G."/>
        </authorList>
    </citation>
    <scope>NUCLEOTIDE SEQUENCE [LARGE SCALE GENOMIC DNA]</scope>
    <source>
        <strain evidence="2">zg-ZUI227</strain>
    </source>
</reference>
<sequence length="105" mass="11923">MRAYETDHAEPRESMDSPNYRVNFWVKPRPGYGWNLDAYVLTESGDITEVLRWVEEHADGRRFEVFAETDEEPVLPLGTPRTSGLVRLLGSNPNTGISGEISLKE</sequence>
<gene>
    <name evidence="1" type="ORF">KKR91_06170</name>
</gene>
<accession>A0A975M764</accession>
<organism evidence="1 2">
    <name type="scientific">Arthrobacter jiangjiafuii</name>
    <dbReference type="NCBI Taxonomy" id="2817475"/>
    <lineage>
        <taxon>Bacteria</taxon>
        <taxon>Bacillati</taxon>
        <taxon>Actinomycetota</taxon>
        <taxon>Actinomycetes</taxon>
        <taxon>Micrococcales</taxon>
        <taxon>Micrococcaceae</taxon>
        <taxon>Arthrobacter</taxon>
    </lineage>
</organism>
<keyword evidence="2" id="KW-1185">Reference proteome</keyword>
<evidence type="ECO:0000313" key="1">
    <source>
        <dbReference type="EMBL" id="QWC11157.1"/>
    </source>
</evidence>
<evidence type="ECO:0000313" key="2">
    <source>
        <dbReference type="Proteomes" id="UP000676885"/>
    </source>
</evidence>
<dbReference type="AlphaFoldDB" id="A0A975M764"/>
<protein>
    <submittedName>
        <fullName evidence="1">Uncharacterized protein</fullName>
    </submittedName>
</protein>
<dbReference type="EMBL" id="CP076022">
    <property type="protein sequence ID" value="QWC11157.1"/>
    <property type="molecule type" value="Genomic_DNA"/>
</dbReference>
<proteinExistence type="predicted"/>